<evidence type="ECO:0000259" key="8">
    <source>
        <dbReference type="SMART" id="SM00833"/>
    </source>
</evidence>
<evidence type="ECO:0000256" key="6">
    <source>
        <dbReference type="ARBA" id="ARBA00049117"/>
    </source>
</evidence>
<dbReference type="Proteomes" id="UP000193083">
    <property type="component" value="Unassembled WGS sequence"/>
</dbReference>
<dbReference type="PANTHER" id="PTHR13748">
    <property type="entry name" value="COBW-RELATED"/>
    <property type="match status" value="1"/>
</dbReference>
<dbReference type="AlphaFoldDB" id="A0A1X7PTM5"/>
<comment type="catalytic activity">
    <reaction evidence="6">
        <text>GTP + H2O = GDP + phosphate + H(+)</text>
        <dbReference type="Rhea" id="RHEA:19669"/>
        <dbReference type="ChEBI" id="CHEBI:15377"/>
        <dbReference type="ChEBI" id="CHEBI:15378"/>
        <dbReference type="ChEBI" id="CHEBI:37565"/>
        <dbReference type="ChEBI" id="CHEBI:43474"/>
        <dbReference type="ChEBI" id="CHEBI:58189"/>
    </reaction>
    <physiologicalReaction direction="left-to-right" evidence="6">
        <dbReference type="Rhea" id="RHEA:19670"/>
    </physiologicalReaction>
</comment>
<evidence type="ECO:0000256" key="2">
    <source>
        <dbReference type="ARBA" id="ARBA00022801"/>
    </source>
</evidence>
<dbReference type="GO" id="GO:0000166">
    <property type="term" value="F:nucleotide binding"/>
    <property type="evidence" value="ECO:0007669"/>
    <property type="project" value="UniProtKB-KW"/>
</dbReference>
<dbReference type="InterPro" id="IPR027417">
    <property type="entry name" value="P-loop_NTPase"/>
</dbReference>
<dbReference type="EMBL" id="FXBL01000004">
    <property type="protein sequence ID" value="SMH55334.1"/>
    <property type="molecule type" value="Genomic_DNA"/>
</dbReference>
<evidence type="ECO:0000313" key="9">
    <source>
        <dbReference type="EMBL" id="SMH55334.1"/>
    </source>
</evidence>
<feature type="compositionally biased region" description="Basic residues" evidence="7">
    <location>
        <begin position="233"/>
        <end position="245"/>
    </location>
</feature>
<keyword evidence="1" id="KW-0547">Nucleotide-binding</keyword>
<dbReference type="Gene3D" id="3.30.1220.10">
    <property type="entry name" value="CobW-like, C-terminal domain"/>
    <property type="match status" value="1"/>
</dbReference>
<evidence type="ECO:0000256" key="7">
    <source>
        <dbReference type="SAM" id="MobiDB-lite"/>
    </source>
</evidence>
<evidence type="ECO:0000256" key="4">
    <source>
        <dbReference type="ARBA" id="ARBA00034320"/>
    </source>
</evidence>
<evidence type="ECO:0000256" key="1">
    <source>
        <dbReference type="ARBA" id="ARBA00022741"/>
    </source>
</evidence>
<dbReference type="PANTHER" id="PTHR13748:SF59">
    <property type="entry name" value="COBW C-TERMINAL DOMAIN-CONTAINING PROTEIN"/>
    <property type="match status" value="1"/>
</dbReference>
<dbReference type="Pfam" id="PF07683">
    <property type="entry name" value="CobW_C"/>
    <property type="match status" value="1"/>
</dbReference>
<dbReference type="SMART" id="SM00833">
    <property type="entry name" value="CobW_C"/>
    <property type="match status" value="1"/>
</dbReference>
<dbReference type="SUPFAM" id="SSF90002">
    <property type="entry name" value="Hypothetical protein YjiA, C-terminal domain"/>
    <property type="match status" value="1"/>
</dbReference>
<dbReference type="InterPro" id="IPR003495">
    <property type="entry name" value="CobW/HypB/UreG_nucleotide-bd"/>
</dbReference>
<dbReference type="InterPro" id="IPR011629">
    <property type="entry name" value="CobW-like_C"/>
</dbReference>
<keyword evidence="2" id="KW-0378">Hydrolase</keyword>
<dbReference type="SUPFAM" id="SSF52540">
    <property type="entry name" value="P-loop containing nucleoside triphosphate hydrolases"/>
    <property type="match status" value="1"/>
</dbReference>
<evidence type="ECO:0000256" key="3">
    <source>
        <dbReference type="ARBA" id="ARBA00023186"/>
    </source>
</evidence>
<dbReference type="OrthoDB" id="9808822at2"/>
<evidence type="ECO:0000256" key="5">
    <source>
        <dbReference type="ARBA" id="ARBA00045658"/>
    </source>
</evidence>
<dbReference type="Pfam" id="PF02492">
    <property type="entry name" value="cobW"/>
    <property type="match status" value="1"/>
</dbReference>
<comment type="function">
    <text evidence="5">Zinc chaperone that directly transfers zinc cofactor to target proteins, thereby activating them. Zinc is transferred from the CXCC motif in the GTPase domain to the zinc binding site in target proteins in a process requiring GTP hydrolysis.</text>
</comment>
<name>A0A1X7PTM5_9HYPH</name>
<comment type="similarity">
    <text evidence="4">Belongs to the SIMIBI class G3E GTPase family. ZNG1 subfamily.</text>
</comment>
<evidence type="ECO:0000313" key="10">
    <source>
        <dbReference type="Proteomes" id="UP000193083"/>
    </source>
</evidence>
<dbReference type="RefSeq" id="WP_085466914.1">
    <property type="nucleotide sequence ID" value="NZ_FXBL01000004.1"/>
</dbReference>
<accession>A0A1X7PTM5</accession>
<organism evidence="9 10">
    <name type="scientific">Mesorhizobium australicum</name>
    <dbReference type="NCBI Taxonomy" id="536018"/>
    <lineage>
        <taxon>Bacteria</taxon>
        <taxon>Pseudomonadati</taxon>
        <taxon>Pseudomonadota</taxon>
        <taxon>Alphaproteobacteria</taxon>
        <taxon>Hyphomicrobiales</taxon>
        <taxon>Phyllobacteriaceae</taxon>
        <taxon>Mesorhizobium</taxon>
    </lineage>
</organism>
<keyword evidence="10" id="KW-1185">Reference proteome</keyword>
<sequence length="368" mass="39866">MNLPLPVSVLTGFLGSGKTTLLNRLLRDPALVDTAVIVNEFGEVAIDHLLVESSSDGVIELSGGCICCTVRGDLVDTLAGIVDSIQTGRTPSLKRVIIETTGLADPVPVLLSLMGHPALMQAFRLDGVIATVDAINGLATIDRHAEAARQIAVADRIVLTKTDMAEPPADLLATIRRLNPGAPIVPSAVMASVADLFNCGLYDPATKTADVGRWLRDEAIHQADHHDHDHDHGHHHHHDHDHHRHDHIRSFSLVHDRPVPYSAIETFLDLLRSTQGERLLRMKGVIELAEDPSRPLVIHGVQSMLHPPARLPFWPEGPRGVRLVVIGDGLPEDYVRRLFSAITGQVAIGVPDRAAIEDNPLAIAGFRA</sequence>
<dbReference type="InterPro" id="IPR051316">
    <property type="entry name" value="Zinc-reg_GTPase_activator"/>
</dbReference>
<gene>
    <name evidence="9" type="ORF">SAMN02982922_5320</name>
</gene>
<dbReference type="GO" id="GO:0016787">
    <property type="term" value="F:hydrolase activity"/>
    <property type="evidence" value="ECO:0007669"/>
    <property type="project" value="UniProtKB-KW"/>
</dbReference>
<reference evidence="9 10" key="1">
    <citation type="submission" date="2017-04" db="EMBL/GenBank/DDBJ databases">
        <authorList>
            <person name="Afonso C.L."/>
            <person name="Miller P.J."/>
            <person name="Scott M.A."/>
            <person name="Spackman E."/>
            <person name="Goraichik I."/>
            <person name="Dimitrov K.M."/>
            <person name="Suarez D.L."/>
            <person name="Swayne D.E."/>
        </authorList>
    </citation>
    <scope>NUCLEOTIDE SEQUENCE [LARGE SCALE GENOMIC DNA]</scope>
    <source>
        <strain evidence="9 10">B5P</strain>
    </source>
</reference>
<feature type="region of interest" description="Disordered" evidence="7">
    <location>
        <begin position="224"/>
        <end position="245"/>
    </location>
</feature>
<protein>
    <submittedName>
        <fullName evidence="9">GTPase, G3E family</fullName>
    </submittedName>
</protein>
<dbReference type="InterPro" id="IPR036627">
    <property type="entry name" value="CobW-likC_sf"/>
</dbReference>
<proteinExistence type="inferred from homology"/>
<dbReference type="CDD" id="cd03112">
    <property type="entry name" value="CobW-like"/>
    <property type="match status" value="1"/>
</dbReference>
<feature type="domain" description="CobW C-terminal" evidence="8">
    <location>
        <begin position="248"/>
        <end position="343"/>
    </location>
</feature>
<dbReference type="Gene3D" id="3.40.50.300">
    <property type="entry name" value="P-loop containing nucleotide triphosphate hydrolases"/>
    <property type="match status" value="1"/>
</dbReference>
<keyword evidence="3" id="KW-0143">Chaperone</keyword>